<accession>A0A318EK07</accession>
<dbReference type="RefSeq" id="WP_110291725.1">
    <property type="nucleotide sequence ID" value="NZ_QICS01000012.1"/>
</dbReference>
<evidence type="ECO:0000313" key="6">
    <source>
        <dbReference type="Proteomes" id="UP000247523"/>
    </source>
</evidence>
<dbReference type="InterPro" id="IPR044993">
    <property type="entry name" value="BXL"/>
</dbReference>
<feature type="domain" description="Fibronectin type III-like" evidence="4">
    <location>
        <begin position="623"/>
        <end position="690"/>
    </location>
</feature>
<dbReference type="Gene3D" id="3.40.50.1700">
    <property type="entry name" value="Glycoside hydrolase family 3 C-terminal domain"/>
    <property type="match status" value="1"/>
</dbReference>
<dbReference type="AlphaFoldDB" id="A0A318EK07"/>
<reference evidence="5 6" key="1">
    <citation type="submission" date="2018-05" db="EMBL/GenBank/DDBJ databases">
        <title>Genomic Encyclopedia of Type Strains, Phase IV (KMG-IV): sequencing the most valuable type-strain genomes for metagenomic binning, comparative biology and taxonomic classification.</title>
        <authorList>
            <person name="Goeker M."/>
        </authorList>
    </citation>
    <scope>NUCLEOTIDE SEQUENCE [LARGE SCALE GENOMIC DNA]</scope>
    <source>
        <strain evidence="5 6">DSM 28816</strain>
    </source>
</reference>
<organism evidence="5 6">
    <name type="scientific">Lachnotalea glycerini</name>
    <dbReference type="NCBI Taxonomy" id="1763509"/>
    <lineage>
        <taxon>Bacteria</taxon>
        <taxon>Bacillati</taxon>
        <taxon>Bacillota</taxon>
        <taxon>Clostridia</taxon>
        <taxon>Lachnospirales</taxon>
        <taxon>Lachnospiraceae</taxon>
        <taxon>Lachnotalea</taxon>
    </lineage>
</organism>
<dbReference type="Pfam" id="PF01915">
    <property type="entry name" value="Glyco_hydro_3_C"/>
    <property type="match status" value="1"/>
</dbReference>
<sequence>MRVIPYNMKREKYQNQARKLVEQMTLEEKVFQTLHSAPAIERLGIKSYNWWNEALHGVARAGVATVFPQAIGLAATFDEEVLKKVGKVVSTEGRAKFNMQQKYKDTDIYKGLTFWAPNVNIFRDPRWGRGHETFGEDPYLTSCLGVSFIKAMQGDGEYMKTAACAKHFAVHSGPEDVRHSFDARVTLQDLHETYLPAFKACVEKAEVETVMGAYNRTNGEPCCGSKTLLKDILRTEWNFKGHVTSDCWAIKDFHEHHKVTNGPVESVALAMNNGCDLNCGNIFIYLKKAVEDGLVNEERLNEAVTNLFVTRMKLGLFEKTKTSFDAIDYDKVDCPEHCKLNKDISKKTLVLLKNENQILPLKKDSLKTIGIIGPNANNRKALVGNYEGTASEYITVLEGIKEYVGENTRVLYSEGCHLFKEQISGLGEKNDRIAEVKAVCDKSDVVIACMGLDSGLEGEEGDQGNEFASGDKLNLQLPGLQEQVLKAIYESGKPVVLILLSGSALAVNFADEHIPAIVQGWYPGAQGGRAIAEVLFGENSPEGKLPITFYKTTEELPDFTDYSMKNRTYRYMTQEALYPFGYGLTYTDIDVIKVEMSQEQISKDDTITVKAMVKNQGKMAGGEAIQLYIQCVGKDMPNYSLKGLKKVHLKAQEEVEILFTLDAASFGLYDEEARLKLYQGTYKVYIGISQPDERSVKLTKKRPICKVIKCMSDEVLYHPSIYE</sequence>
<dbReference type="PANTHER" id="PTHR42721:SF3">
    <property type="entry name" value="BETA-D-XYLOSIDASE 5-RELATED"/>
    <property type="match status" value="1"/>
</dbReference>
<dbReference type="InterPro" id="IPR002772">
    <property type="entry name" value="Glyco_hydro_3_C"/>
</dbReference>
<dbReference type="InterPro" id="IPR001764">
    <property type="entry name" value="Glyco_hydro_3_N"/>
</dbReference>
<dbReference type="Pfam" id="PF00933">
    <property type="entry name" value="Glyco_hydro_3"/>
    <property type="match status" value="1"/>
</dbReference>
<evidence type="ECO:0000256" key="1">
    <source>
        <dbReference type="ARBA" id="ARBA00005336"/>
    </source>
</evidence>
<evidence type="ECO:0000259" key="4">
    <source>
        <dbReference type="SMART" id="SM01217"/>
    </source>
</evidence>
<dbReference type="PRINTS" id="PR00133">
    <property type="entry name" value="GLHYDRLASE3"/>
</dbReference>
<dbReference type="GO" id="GO:0031222">
    <property type="term" value="P:arabinan catabolic process"/>
    <property type="evidence" value="ECO:0007669"/>
    <property type="project" value="TreeGrafter"/>
</dbReference>
<dbReference type="Gene3D" id="2.60.40.10">
    <property type="entry name" value="Immunoglobulins"/>
    <property type="match status" value="1"/>
</dbReference>
<dbReference type="Proteomes" id="UP000247523">
    <property type="component" value="Unassembled WGS sequence"/>
</dbReference>
<dbReference type="InterPro" id="IPR013783">
    <property type="entry name" value="Ig-like_fold"/>
</dbReference>
<dbReference type="EMBL" id="QICS01000012">
    <property type="protein sequence ID" value="PXV86690.1"/>
    <property type="molecule type" value="Genomic_DNA"/>
</dbReference>
<dbReference type="InterPro" id="IPR017853">
    <property type="entry name" value="GH"/>
</dbReference>
<keyword evidence="2" id="KW-0732">Signal</keyword>
<dbReference type="InterPro" id="IPR036962">
    <property type="entry name" value="Glyco_hydro_3_N_sf"/>
</dbReference>
<dbReference type="Gene3D" id="3.20.20.300">
    <property type="entry name" value="Glycoside hydrolase, family 3, N-terminal domain"/>
    <property type="match status" value="1"/>
</dbReference>
<dbReference type="InterPro" id="IPR036881">
    <property type="entry name" value="Glyco_hydro_3_C_sf"/>
</dbReference>
<protein>
    <submittedName>
        <fullName evidence="5">Beta-glucosidase</fullName>
    </submittedName>
</protein>
<evidence type="ECO:0000313" key="5">
    <source>
        <dbReference type="EMBL" id="PXV86690.1"/>
    </source>
</evidence>
<dbReference type="Pfam" id="PF14310">
    <property type="entry name" value="Fn3-like"/>
    <property type="match status" value="1"/>
</dbReference>
<keyword evidence="3" id="KW-0378">Hydrolase</keyword>
<dbReference type="PANTHER" id="PTHR42721">
    <property type="entry name" value="SUGAR HYDROLASE-RELATED"/>
    <property type="match status" value="1"/>
</dbReference>
<evidence type="ECO:0000256" key="2">
    <source>
        <dbReference type="ARBA" id="ARBA00022729"/>
    </source>
</evidence>
<dbReference type="GO" id="GO:0046556">
    <property type="term" value="F:alpha-L-arabinofuranosidase activity"/>
    <property type="evidence" value="ECO:0007669"/>
    <property type="project" value="TreeGrafter"/>
</dbReference>
<dbReference type="InterPro" id="IPR026891">
    <property type="entry name" value="Fn3-like"/>
</dbReference>
<gene>
    <name evidence="5" type="ORF">C8E03_11269</name>
</gene>
<dbReference type="SMART" id="SM01217">
    <property type="entry name" value="Fn3_like"/>
    <property type="match status" value="1"/>
</dbReference>
<dbReference type="GO" id="GO:0009044">
    <property type="term" value="F:xylan 1,4-beta-xylosidase activity"/>
    <property type="evidence" value="ECO:0007669"/>
    <property type="project" value="InterPro"/>
</dbReference>
<dbReference type="SUPFAM" id="SSF51445">
    <property type="entry name" value="(Trans)glycosidases"/>
    <property type="match status" value="1"/>
</dbReference>
<evidence type="ECO:0000256" key="3">
    <source>
        <dbReference type="ARBA" id="ARBA00022801"/>
    </source>
</evidence>
<comment type="caution">
    <text evidence="5">The sequence shown here is derived from an EMBL/GenBank/DDBJ whole genome shotgun (WGS) entry which is preliminary data.</text>
</comment>
<proteinExistence type="inferred from homology"/>
<dbReference type="GO" id="GO:0045493">
    <property type="term" value="P:xylan catabolic process"/>
    <property type="evidence" value="ECO:0007669"/>
    <property type="project" value="InterPro"/>
</dbReference>
<dbReference type="SUPFAM" id="SSF52279">
    <property type="entry name" value="Beta-D-glucan exohydrolase, C-terminal domain"/>
    <property type="match status" value="1"/>
</dbReference>
<comment type="similarity">
    <text evidence="1">Belongs to the glycosyl hydrolase 3 family.</text>
</comment>
<name>A0A318EK07_9FIRM</name>